<accession>A0A0F7SYP1</accession>
<keyword evidence="3" id="KW-0240">DNA-directed RNA polymerase</keyword>
<dbReference type="PANTHER" id="PTHR14440">
    <property type="entry name" value="DNA-DIRECTED RNA POLYMERASE I SUBUNIT RPA49"/>
    <property type="match status" value="1"/>
</dbReference>
<feature type="region of interest" description="Disordered" evidence="6">
    <location>
        <begin position="1"/>
        <end position="33"/>
    </location>
</feature>
<dbReference type="GO" id="GO:0005730">
    <property type="term" value="C:nucleolus"/>
    <property type="evidence" value="ECO:0007669"/>
    <property type="project" value="UniProtKB-SubCell"/>
</dbReference>
<keyword evidence="5" id="KW-0539">Nucleus</keyword>
<dbReference type="GO" id="GO:0003677">
    <property type="term" value="F:DNA binding"/>
    <property type="evidence" value="ECO:0007669"/>
    <property type="project" value="InterPro"/>
</dbReference>
<comment type="similarity">
    <text evidence="2">Belongs to the eukaryotic RPA49/POLR1E RNA polymerase subunit family.</text>
</comment>
<name>A0A0F7SYP1_PHARH</name>
<feature type="compositionally biased region" description="Polar residues" evidence="6">
    <location>
        <begin position="1"/>
        <end position="14"/>
    </location>
</feature>
<dbReference type="InterPro" id="IPR009668">
    <property type="entry name" value="RNA_pol-assoc_fac_A49-like"/>
</dbReference>
<dbReference type="AlphaFoldDB" id="A0A0F7SYP1"/>
<evidence type="ECO:0000313" key="7">
    <source>
        <dbReference type="EMBL" id="CED85388.1"/>
    </source>
</evidence>
<evidence type="ECO:0000256" key="4">
    <source>
        <dbReference type="ARBA" id="ARBA00023163"/>
    </source>
</evidence>
<organism evidence="7">
    <name type="scientific">Phaffia rhodozyma</name>
    <name type="common">Yeast</name>
    <name type="synonym">Xanthophyllomyces dendrorhous</name>
    <dbReference type="NCBI Taxonomy" id="264483"/>
    <lineage>
        <taxon>Eukaryota</taxon>
        <taxon>Fungi</taxon>
        <taxon>Dikarya</taxon>
        <taxon>Basidiomycota</taxon>
        <taxon>Agaricomycotina</taxon>
        <taxon>Tremellomycetes</taxon>
        <taxon>Cystofilobasidiales</taxon>
        <taxon>Mrakiaceae</taxon>
        <taxon>Phaffia</taxon>
    </lineage>
</organism>
<dbReference type="GO" id="GO:0000428">
    <property type="term" value="C:DNA-directed RNA polymerase complex"/>
    <property type="evidence" value="ECO:0007669"/>
    <property type="project" value="UniProtKB-KW"/>
</dbReference>
<dbReference type="EMBL" id="LN483332">
    <property type="protein sequence ID" value="CED85388.1"/>
    <property type="molecule type" value="Genomic_DNA"/>
</dbReference>
<protein>
    <submittedName>
        <fullName evidence="7">RNA polymerase I 49 kDa subunit</fullName>
    </submittedName>
</protein>
<feature type="compositionally biased region" description="Low complexity" evidence="6">
    <location>
        <begin position="22"/>
        <end position="33"/>
    </location>
</feature>
<evidence type="ECO:0000256" key="3">
    <source>
        <dbReference type="ARBA" id="ARBA00022478"/>
    </source>
</evidence>
<reference evidence="7" key="1">
    <citation type="submission" date="2014-08" db="EMBL/GenBank/DDBJ databases">
        <authorList>
            <person name="Sharma Rahul"/>
            <person name="Thines Marco"/>
        </authorList>
    </citation>
    <scope>NUCLEOTIDE SEQUENCE</scope>
</reference>
<proteinExistence type="inferred from homology"/>
<dbReference type="Pfam" id="PF06870">
    <property type="entry name" value="RNA_pol_I_A49"/>
    <property type="match status" value="1"/>
</dbReference>
<evidence type="ECO:0000256" key="5">
    <source>
        <dbReference type="ARBA" id="ARBA00023242"/>
    </source>
</evidence>
<keyword evidence="4" id="KW-0804">Transcription</keyword>
<evidence type="ECO:0000256" key="1">
    <source>
        <dbReference type="ARBA" id="ARBA00004604"/>
    </source>
</evidence>
<sequence length="449" mass="49517">MASNQPYQTAPASTQKRKKTSDSSVSASSPASKKLQISFNEASQLGPVFANFPSIVPPTTTPFKLYRHKDSDTKKPLEEQLTILAGETAGVELYSTNRDVPVKGNPDGQGGYPCKYLIGIHDPSTSTLTLAPTPTYLLAHSVKRLKQLDSSESTSANFKDQRNKLGEAFGTKKAKSRIKAVERNLIDTSQMEDVRVLLQDSIQQSGAALPTQETIKAVADQARPIPPPNMEATTPEEAYKLEDIIPASCSVALRPLIKEIIGAENDQTRMTLLPFRHSSWVNRRMRDTLLKEKPSKEKLKILLYILLMRKLMITRRDDLTDIGTLTKKFAPVPRVVVMNLKDTFTETPRGAKAATITPGMEAKLHSWMLCLCLMYDNFICDAPELAKDLNMAPTKVNALLGGLGCKIEIPNAVERERLGISYADAKATKKAILKVPLVFKEPSRGGKKK</sequence>
<evidence type="ECO:0000256" key="2">
    <source>
        <dbReference type="ARBA" id="ARBA00009430"/>
    </source>
</evidence>
<comment type="subcellular location">
    <subcellularLocation>
        <location evidence="1">Nucleus</location>
        <location evidence="1">Nucleolus</location>
    </subcellularLocation>
</comment>
<evidence type="ECO:0000256" key="6">
    <source>
        <dbReference type="SAM" id="MobiDB-lite"/>
    </source>
</evidence>
<dbReference type="GO" id="GO:0006351">
    <property type="term" value="P:DNA-templated transcription"/>
    <property type="evidence" value="ECO:0007669"/>
    <property type="project" value="InterPro"/>
</dbReference>